<comment type="caution">
    <text evidence="2">The sequence shown here is derived from an EMBL/GenBank/DDBJ whole genome shotgun (WGS) entry which is preliminary data.</text>
</comment>
<feature type="chain" id="PRO_5022041330" description="Cell wall galactomannoprotein" evidence="1">
    <location>
        <begin position="20"/>
        <end position="168"/>
    </location>
</feature>
<feature type="signal peptide" evidence="1">
    <location>
        <begin position="1"/>
        <end position="19"/>
    </location>
</feature>
<reference evidence="2 3" key="1">
    <citation type="journal article" date="2019" name="Appl. Microbiol. Biotechnol.">
        <title>Genome sequence of Isaria javanica and comparative genome analysis insights into family S53 peptidase evolution in fungal entomopathogens.</title>
        <authorList>
            <person name="Lin R."/>
            <person name="Zhang X."/>
            <person name="Xin B."/>
            <person name="Zou M."/>
            <person name="Gao Y."/>
            <person name="Qin F."/>
            <person name="Hu Q."/>
            <person name="Xie B."/>
            <person name="Cheng X."/>
        </authorList>
    </citation>
    <scope>NUCLEOTIDE SEQUENCE [LARGE SCALE GENOMIC DNA]</scope>
    <source>
        <strain evidence="2 3">IJ1G</strain>
    </source>
</reference>
<protein>
    <recommendedName>
        <fullName evidence="4">Cell wall galactomannoprotein</fullName>
    </recommendedName>
</protein>
<dbReference type="AlphaFoldDB" id="A0A545ULN1"/>
<sequence>MRFITPLTAVVPMMAAVQAAENPIIGIVDRVTSISQDLNQVLGQSNPLKIIEAHLAYDGADLAATIISDVTGWKNPLSNDDQLKTCTTLKKFATTEEKLLTTILDDVVKVATLPLPAGGLINVAVSSLKEAVDGVFGFAVKIAPVCGDALKKDKAILTEVFNHIKTAI</sequence>
<organism evidence="2 3">
    <name type="scientific">Cordyceps javanica</name>
    <dbReference type="NCBI Taxonomy" id="43265"/>
    <lineage>
        <taxon>Eukaryota</taxon>
        <taxon>Fungi</taxon>
        <taxon>Dikarya</taxon>
        <taxon>Ascomycota</taxon>
        <taxon>Pezizomycotina</taxon>
        <taxon>Sordariomycetes</taxon>
        <taxon>Hypocreomycetidae</taxon>
        <taxon>Hypocreales</taxon>
        <taxon>Cordycipitaceae</taxon>
        <taxon>Cordyceps</taxon>
    </lineage>
</organism>
<dbReference type="EMBL" id="SPUK01000028">
    <property type="protein sequence ID" value="TQV90369.1"/>
    <property type="molecule type" value="Genomic_DNA"/>
</dbReference>
<evidence type="ECO:0008006" key="4">
    <source>
        <dbReference type="Google" id="ProtNLM"/>
    </source>
</evidence>
<proteinExistence type="predicted"/>
<keyword evidence="1" id="KW-0732">Signal</keyword>
<dbReference type="Proteomes" id="UP000315783">
    <property type="component" value="Unassembled WGS sequence"/>
</dbReference>
<evidence type="ECO:0000256" key="1">
    <source>
        <dbReference type="SAM" id="SignalP"/>
    </source>
</evidence>
<keyword evidence="3" id="KW-1185">Reference proteome</keyword>
<accession>A0A545ULN1</accession>
<evidence type="ECO:0000313" key="2">
    <source>
        <dbReference type="EMBL" id="TQV90369.1"/>
    </source>
</evidence>
<gene>
    <name evidence="2" type="ORF">IF1G_11005</name>
</gene>
<evidence type="ECO:0000313" key="3">
    <source>
        <dbReference type="Proteomes" id="UP000315783"/>
    </source>
</evidence>
<name>A0A545ULN1_9HYPO</name>
<dbReference type="OrthoDB" id="10359561at2759"/>